<dbReference type="EMBL" id="ML769417">
    <property type="protein sequence ID" value="KAE9404320.1"/>
    <property type="molecule type" value="Genomic_DNA"/>
</dbReference>
<sequence>MQFTKLVALLTLCTSTTVLAAPSNTETILFQAVGNVAAVQGNTGVNGDTRIYFQSLDNTISQGIVQYPPLSQPHTSSFITLVPANEVLAGTPIAAVTVNGTALQEIHVFFLSPANVLSEYYWTNARGFRGGPSCSECLTAQGFVASSTKLLYAMGDPVTAAIRLGFVSAGAPNGLSEAEFTAATGWTVGQL</sequence>
<protein>
    <recommendedName>
        <fullName evidence="4">Fucose-specific lectin</fullName>
    </recommendedName>
</protein>
<keyword evidence="1" id="KW-0732">Signal</keyword>
<dbReference type="OrthoDB" id="2928315at2759"/>
<evidence type="ECO:0000313" key="3">
    <source>
        <dbReference type="Proteomes" id="UP000799118"/>
    </source>
</evidence>
<keyword evidence="3" id="KW-1185">Reference proteome</keyword>
<proteinExistence type="predicted"/>
<evidence type="ECO:0000313" key="2">
    <source>
        <dbReference type="EMBL" id="KAE9404320.1"/>
    </source>
</evidence>
<accession>A0A6A4I2X8</accession>
<reference evidence="2" key="1">
    <citation type="journal article" date="2019" name="Environ. Microbiol.">
        <title>Fungal ecological strategies reflected in gene transcription - a case study of two litter decomposers.</title>
        <authorList>
            <person name="Barbi F."/>
            <person name="Kohler A."/>
            <person name="Barry K."/>
            <person name="Baskaran P."/>
            <person name="Daum C."/>
            <person name="Fauchery L."/>
            <person name="Ihrmark K."/>
            <person name="Kuo A."/>
            <person name="LaButti K."/>
            <person name="Lipzen A."/>
            <person name="Morin E."/>
            <person name="Grigoriev I.V."/>
            <person name="Henrissat B."/>
            <person name="Lindahl B."/>
            <person name="Martin F."/>
        </authorList>
    </citation>
    <scope>NUCLEOTIDE SEQUENCE</scope>
    <source>
        <strain evidence="2">JB14</strain>
    </source>
</reference>
<dbReference type="AlphaFoldDB" id="A0A6A4I2X8"/>
<dbReference type="Proteomes" id="UP000799118">
    <property type="component" value="Unassembled WGS sequence"/>
</dbReference>
<evidence type="ECO:0008006" key="4">
    <source>
        <dbReference type="Google" id="ProtNLM"/>
    </source>
</evidence>
<organism evidence="2 3">
    <name type="scientific">Gymnopus androsaceus JB14</name>
    <dbReference type="NCBI Taxonomy" id="1447944"/>
    <lineage>
        <taxon>Eukaryota</taxon>
        <taxon>Fungi</taxon>
        <taxon>Dikarya</taxon>
        <taxon>Basidiomycota</taxon>
        <taxon>Agaricomycotina</taxon>
        <taxon>Agaricomycetes</taxon>
        <taxon>Agaricomycetidae</taxon>
        <taxon>Agaricales</taxon>
        <taxon>Marasmiineae</taxon>
        <taxon>Omphalotaceae</taxon>
        <taxon>Gymnopus</taxon>
    </lineage>
</organism>
<gene>
    <name evidence="2" type="ORF">BT96DRAFT_916886</name>
</gene>
<evidence type="ECO:0000256" key="1">
    <source>
        <dbReference type="SAM" id="SignalP"/>
    </source>
</evidence>
<dbReference type="SUPFAM" id="SSF89372">
    <property type="entry name" value="Fucose-specific lectin"/>
    <property type="match status" value="1"/>
</dbReference>
<dbReference type="Gene3D" id="2.120.10.70">
    <property type="entry name" value="Fucose-specific lectin"/>
    <property type="match status" value="1"/>
</dbReference>
<name>A0A6A4I2X8_9AGAR</name>
<feature type="chain" id="PRO_5025409282" description="Fucose-specific lectin" evidence="1">
    <location>
        <begin position="21"/>
        <end position="191"/>
    </location>
</feature>
<feature type="signal peptide" evidence="1">
    <location>
        <begin position="1"/>
        <end position="20"/>
    </location>
</feature>